<organism evidence="1">
    <name type="scientific">mine drainage metagenome</name>
    <dbReference type="NCBI Taxonomy" id="410659"/>
    <lineage>
        <taxon>unclassified sequences</taxon>
        <taxon>metagenomes</taxon>
        <taxon>ecological metagenomes</taxon>
    </lineage>
</organism>
<evidence type="ECO:0000313" key="1">
    <source>
        <dbReference type="EMBL" id="EQD53564.1"/>
    </source>
</evidence>
<proteinExistence type="predicted"/>
<protein>
    <submittedName>
        <fullName evidence="1">Uncharacterized protein</fullName>
    </submittedName>
</protein>
<reference evidence="1" key="2">
    <citation type="journal article" date="2014" name="ISME J.">
        <title>Microbial stratification in low pH oxic and suboxic macroscopic growths along an acid mine drainage.</title>
        <authorList>
            <person name="Mendez-Garcia C."/>
            <person name="Mesa V."/>
            <person name="Sprenger R.R."/>
            <person name="Richter M."/>
            <person name="Diez M.S."/>
            <person name="Solano J."/>
            <person name="Bargiela R."/>
            <person name="Golyshina O.V."/>
            <person name="Manteca A."/>
            <person name="Ramos J.L."/>
            <person name="Gallego J.R."/>
            <person name="Llorente I."/>
            <person name="Martins Dos Santos V.A."/>
            <person name="Jensen O.N."/>
            <person name="Pelaez A.I."/>
            <person name="Sanchez J."/>
            <person name="Ferrer M."/>
        </authorList>
    </citation>
    <scope>NUCLEOTIDE SEQUENCE</scope>
</reference>
<dbReference type="AlphaFoldDB" id="T1BJY3"/>
<accession>T1BJY3</accession>
<reference evidence="1" key="1">
    <citation type="submission" date="2013-08" db="EMBL/GenBank/DDBJ databases">
        <authorList>
            <person name="Mendez C."/>
            <person name="Richter M."/>
            <person name="Ferrer M."/>
            <person name="Sanchez J."/>
        </authorList>
    </citation>
    <scope>NUCLEOTIDE SEQUENCE</scope>
</reference>
<dbReference type="EMBL" id="AUZY01006690">
    <property type="protein sequence ID" value="EQD53564.1"/>
    <property type="molecule type" value="Genomic_DNA"/>
</dbReference>
<gene>
    <name evidence="1" type="ORF">B1B_10169</name>
</gene>
<name>T1BJY3_9ZZZZ</name>
<sequence>MEQSDKNAIVIAAVGAAGPVGDDQAAWSDRVEEMAASITAMTAPSSDVMKVVDSVSNAKVFTATLLQITREKSSTRGLLTLKTRVSEHAPDGTEQARTERTDTRAGLAMARRCRARG</sequence>
<comment type="caution">
    <text evidence="1">The sequence shown here is derived from an EMBL/GenBank/DDBJ whole genome shotgun (WGS) entry which is preliminary data.</text>
</comment>
<feature type="non-terminal residue" evidence="1">
    <location>
        <position position="117"/>
    </location>
</feature>